<dbReference type="SMART" id="SM00980">
    <property type="entry name" value="THAP"/>
    <property type="match status" value="1"/>
</dbReference>
<feature type="domain" description="THAP-type" evidence="7">
    <location>
        <begin position="1"/>
        <end position="86"/>
    </location>
</feature>
<evidence type="ECO:0000256" key="4">
    <source>
        <dbReference type="ARBA" id="ARBA00023125"/>
    </source>
</evidence>
<dbReference type="EMBL" id="OV651815">
    <property type="protein sequence ID" value="CAH1108816.1"/>
    <property type="molecule type" value="Genomic_DNA"/>
</dbReference>
<dbReference type="SUPFAM" id="SSF57716">
    <property type="entry name" value="Glucocorticoid receptor-like (DNA-binding domain)"/>
    <property type="match status" value="1"/>
</dbReference>
<dbReference type="PANTHER" id="PTHR46600:SF11">
    <property type="entry name" value="THAP DOMAIN-CONTAINING PROTEIN 10"/>
    <property type="match status" value="1"/>
</dbReference>
<reference evidence="8" key="1">
    <citation type="submission" date="2022-01" db="EMBL/GenBank/DDBJ databases">
        <authorList>
            <person name="King R."/>
        </authorList>
    </citation>
    <scope>NUCLEOTIDE SEQUENCE</scope>
</reference>
<evidence type="ECO:0000256" key="1">
    <source>
        <dbReference type="ARBA" id="ARBA00022723"/>
    </source>
</evidence>
<keyword evidence="6" id="KW-0175">Coiled coil</keyword>
<keyword evidence="4 5" id="KW-0238">DNA-binding</keyword>
<sequence>MRIFNRCAALKCRNNTNNCSLSFFRFPTDINRGRIWLIACSRNDLMQDVAKLHTLSHRLCAIHFEQTMFANKQRNRLLKHAVPRIFPALEGGSSSIAPTSQLRCETSEFLADVSQELQALEPQHSRHVVDIQTLTSPNTRMTQTSASLSANSPRKRKLRTTLKRLRDENYRLKKRLKILQDRKTDSYLDKVTLSDYKQLTNKFCRSKDIADFINKQVGEMVKKPKGRRFTSE</sequence>
<dbReference type="InterPro" id="IPR006612">
    <property type="entry name" value="THAP_Znf"/>
</dbReference>
<keyword evidence="2 5" id="KW-0863">Zinc-finger</keyword>
<accession>A0A9P0GFC5</accession>
<evidence type="ECO:0000256" key="3">
    <source>
        <dbReference type="ARBA" id="ARBA00022833"/>
    </source>
</evidence>
<dbReference type="AlphaFoldDB" id="A0A9P0GFC5"/>
<gene>
    <name evidence="8" type="ORF">PSYICH_LOCUS8893</name>
</gene>
<name>A0A9P0GFC5_9CUCU</name>
<protein>
    <recommendedName>
        <fullName evidence="7">THAP-type domain-containing protein</fullName>
    </recommendedName>
</protein>
<dbReference type="Proteomes" id="UP001153636">
    <property type="component" value="Chromosome 3"/>
</dbReference>
<evidence type="ECO:0000313" key="8">
    <source>
        <dbReference type="EMBL" id="CAH1108816.1"/>
    </source>
</evidence>
<evidence type="ECO:0000256" key="5">
    <source>
        <dbReference type="PROSITE-ProRule" id="PRU00309"/>
    </source>
</evidence>
<dbReference type="PANTHER" id="PTHR46600">
    <property type="entry name" value="THAP DOMAIN-CONTAINING"/>
    <property type="match status" value="1"/>
</dbReference>
<dbReference type="Pfam" id="PF05485">
    <property type="entry name" value="THAP"/>
    <property type="match status" value="1"/>
</dbReference>
<keyword evidence="9" id="KW-1185">Reference proteome</keyword>
<dbReference type="GO" id="GO:0043565">
    <property type="term" value="F:sequence-specific DNA binding"/>
    <property type="evidence" value="ECO:0007669"/>
    <property type="project" value="InterPro"/>
</dbReference>
<dbReference type="PROSITE" id="PS50950">
    <property type="entry name" value="ZF_THAP"/>
    <property type="match status" value="1"/>
</dbReference>
<dbReference type="SMART" id="SM00692">
    <property type="entry name" value="DM3"/>
    <property type="match status" value="1"/>
</dbReference>
<evidence type="ECO:0000256" key="2">
    <source>
        <dbReference type="ARBA" id="ARBA00022771"/>
    </source>
</evidence>
<keyword evidence="3" id="KW-0862">Zinc</keyword>
<dbReference type="GO" id="GO:0008270">
    <property type="term" value="F:zinc ion binding"/>
    <property type="evidence" value="ECO:0007669"/>
    <property type="project" value="UniProtKB-KW"/>
</dbReference>
<evidence type="ECO:0000256" key="6">
    <source>
        <dbReference type="SAM" id="Coils"/>
    </source>
</evidence>
<keyword evidence="1" id="KW-0479">Metal-binding</keyword>
<evidence type="ECO:0000313" key="9">
    <source>
        <dbReference type="Proteomes" id="UP001153636"/>
    </source>
</evidence>
<feature type="coiled-coil region" evidence="6">
    <location>
        <begin position="155"/>
        <end position="182"/>
    </location>
</feature>
<evidence type="ECO:0000259" key="7">
    <source>
        <dbReference type="PROSITE" id="PS50950"/>
    </source>
</evidence>
<dbReference type="OrthoDB" id="7683421at2759"/>
<dbReference type="InterPro" id="IPR026516">
    <property type="entry name" value="THAP1/10"/>
</dbReference>
<organism evidence="8 9">
    <name type="scientific">Psylliodes chrysocephalus</name>
    <dbReference type="NCBI Taxonomy" id="3402493"/>
    <lineage>
        <taxon>Eukaryota</taxon>
        <taxon>Metazoa</taxon>
        <taxon>Ecdysozoa</taxon>
        <taxon>Arthropoda</taxon>
        <taxon>Hexapoda</taxon>
        <taxon>Insecta</taxon>
        <taxon>Pterygota</taxon>
        <taxon>Neoptera</taxon>
        <taxon>Endopterygota</taxon>
        <taxon>Coleoptera</taxon>
        <taxon>Polyphaga</taxon>
        <taxon>Cucujiformia</taxon>
        <taxon>Chrysomeloidea</taxon>
        <taxon>Chrysomelidae</taxon>
        <taxon>Galerucinae</taxon>
        <taxon>Alticini</taxon>
        <taxon>Psylliodes</taxon>
    </lineage>
</organism>
<proteinExistence type="predicted"/>